<comment type="caution">
    <text evidence="4">The sequence shown here is derived from an EMBL/GenBank/DDBJ whole genome shotgun (WGS) entry which is preliminary data.</text>
</comment>
<protein>
    <recommendedName>
        <fullName evidence="3">NmrA-like domain-containing protein</fullName>
    </recommendedName>
</protein>
<evidence type="ECO:0000256" key="2">
    <source>
        <dbReference type="ARBA" id="ARBA00022857"/>
    </source>
</evidence>
<keyword evidence="5" id="KW-1185">Reference proteome</keyword>
<evidence type="ECO:0000313" key="5">
    <source>
        <dbReference type="Proteomes" id="UP000431401"/>
    </source>
</evidence>
<dbReference type="InterPro" id="IPR051164">
    <property type="entry name" value="NmrA-like_oxidored"/>
</dbReference>
<dbReference type="Gene3D" id="3.90.25.10">
    <property type="entry name" value="UDP-galactose 4-epimerase, domain 1"/>
    <property type="match status" value="1"/>
</dbReference>
<proteinExistence type="inferred from homology"/>
<accession>A0A7K0DRT8</accession>
<dbReference type="Proteomes" id="UP000431401">
    <property type="component" value="Unassembled WGS sequence"/>
</dbReference>
<sequence>MANHANKIVVVTGATGRQGGAAATRLLADGWRVRALTRDASSESAQALRDKGAELVVGGQDERAVLIAAMTGAHGVFSVQPGLLGADPVAYDDEIAWGRNVVDAAVAADVEHLVYSSVSGAETAEGVASLEPKLRIEQHIAAAGIPATILRPVSFMENYADPAFGIGSGTLATAFAPEIPEQLIAATDIGAFVSLAFGLPGTYLHHTVAIAGDELTQAHIAHALTRAVGRKVTYTPVPIDTLRAWNADFAASIEYLDRRGGYRASVAETRRRHPSVLTFADWLAGGGAAAVARLFPDTTALDPADRAV</sequence>
<dbReference type="PANTHER" id="PTHR42748:SF7">
    <property type="entry name" value="NMRA LIKE REDOX SENSOR 1-RELATED"/>
    <property type="match status" value="1"/>
</dbReference>
<dbReference type="OrthoDB" id="319724at2"/>
<dbReference type="SUPFAM" id="SSF51735">
    <property type="entry name" value="NAD(P)-binding Rossmann-fold domains"/>
    <property type="match status" value="1"/>
</dbReference>
<dbReference type="InterPro" id="IPR036291">
    <property type="entry name" value="NAD(P)-bd_dom_sf"/>
</dbReference>
<dbReference type="RefSeq" id="WP_153344375.1">
    <property type="nucleotide sequence ID" value="NZ_WEGI01000008.1"/>
</dbReference>
<evidence type="ECO:0000256" key="1">
    <source>
        <dbReference type="ARBA" id="ARBA00006328"/>
    </source>
</evidence>
<dbReference type="AlphaFoldDB" id="A0A7K0DRT8"/>
<name>A0A7K0DRT8_9NOCA</name>
<dbReference type="PANTHER" id="PTHR42748">
    <property type="entry name" value="NITROGEN METABOLITE REPRESSION PROTEIN NMRA FAMILY MEMBER"/>
    <property type="match status" value="1"/>
</dbReference>
<dbReference type="InterPro" id="IPR008030">
    <property type="entry name" value="NmrA-like"/>
</dbReference>
<dbReference type="CDD" id="cd05251">
    <property type="entry name" value="NmrA_like_SDR_a"/>
    <property type="match status" value="1"/>
</dbReference>
<evidence type="ECO:0000259" key="3">
    <source>
        <dbReference type="Pfam" id="PF05368"/>
    </source>
</evidence>
<comment type="similarity">
    <text evidence="1">Belongs to the NmrA-type oxidoreductase family.</text>
</comment>
<dbReference type="Gene3D" id="3.40.50.720">
    <property type="entry name" value="NAD(P)-binding Rossmann-like Domain"/>
    <property type="match status" value="1"/>
</dbReference>
<gene>
    <name evidence="4" type="ORF">NRB56_40350</name>
</gene>
<keyword evidence="2" id="KW-0521">NADP</keyword>
<evidence type="ECO:0000313" key="4">
    <source>
        <dbReference type="EMBL" id="MQY28451.1"/>
    </source>
</evidence>
<dbReference type="EMBL" id="WEGI01000008">
    <property type="protein sequence ID" value="MQY28451.1"/>
    <property type="molecule type" value="Genomic_DNA"/>
</dbReference>
<feature type="domain" description="NmrA-like" evidence="3">
    <location>
        <begin position="6"/>
        <end position="253"/>
    </location>
</feature>
<dbReference type="Pfam" id="PF05368">
    <property type="entry name" value="NmrA"/>
    <property type="match status" value="1"/>
</dbReference>
<reference evidence="4 5" key="1">
    <citation type="submission" date="2019-10" db="EMBL/GenBank/DDBJ databases">
        <title>Nocardia macrotermitis sp. nov. and Nocardia aurantia sp. nov., isolated from the gut of fungus growing-termite Macrotermes natalensis.</title>
        <authorList>
            <person name="Benndorf R."/>
            <person name="Schwitalla J."/>
            <person name="Martin K."/>
            <person name="De Beer W."/>
            <person name="Kaster A.-K."/>
            <person name="Vollmers J."/>
            <person name="Poulsen M."/>
            <person name="Beemelmanns C."/>
        </authorList>
    </citation>
    <scope>NUCLEOTIDE SEQUENCE [LARGE SCALE GENOMIC DNA]</scope>
    <source>
        <strain evidence="4 5">RB56</strain>
    </source>
</reference>
<organism evidence="4 5">
    <name type="scientific">Nocardia aurantia</name>
    <dbReference type="NCBI Taxonomy" id="2585199"/>
    <lineage>
        <taxon>Bacteria</taxon>
        <taxon>Bacillati</taxon>
        <taxon>Actinomycetota</taxon>
        <taxon>Actinomycetes</taxon>
        <taxon>Mycobacteriales</taxon>
        <taxon>Nocardiaceae</taxon>
        <taxon>Nocardia</taxon>
    </lineage>
</organism>